<keyword evidence="1" id="KW-0812">Transmembrane</keyword>
<keyword evidence="1" id="KW-0472">Membrane</keyword>
<evidence type="ECO:0000313" key="3">
    <source>
        <dbReference type="Proteomes" id="UP000198983"/>
    </source>
</evidence>
<organism evidence="2 3">
    <name type="scientific">Actinopolymorpha singaporensis</name>
    <dbReference type="NCBI Taxonomy" id="117157"/>
    <lineage>
        <taxon>Bacteria</taxon>
        <taxon>Bacillati</taxon>
        <taxon>Actinomycetota</taxon>
        <taxon>Actinomycetes</taxon>
        <taxon>Propionibacteriales</taxon>
        <taxon>Actinopolymorphaceae</taxon>
        <taxon>Actinopolymorpha</taxon>
    </lineage>
</organism>
<dbReference type="Proteomes" id="UP000198983">
    <property type="component" value="Chromosome I"/>
</dbReference>
<dbReference type="RefSeq" id="WP_092653345.1">
    <property type="nucleotide sequence ID" value="NZ_LT629732.1"/>
</dbReference>
<gene>
    <name evidence="2" type="ORF">SAMN04489717_2457</name>
</gene>
<feature type="transmembrane region" description="Helical" evidence="1">
    <location>
        <begin position="21"/>
        <end position="38"/>
    </location>
</feature>
<dbReference type="EMBL" id="LT629732">
    <property type="protein sequence ID" value="SDS36377.1"/>
    <property type="molecule type" value="Genomic_DNA"/>
</dbReference>
<name>A0A1H1RKR5_9ACTN</name>
<evidence type="ECO:0000256" key="1">
    <source>
        <dbReference type="SAM" id="Phobius"/>
    </source>
</evidence>
<protein>
    <submittedName>
        <fullName evidence="2">Uncharacterized protein</fullName>
    </submittedName>
</protein>
<dbReference type="AlphaFoldDB" id="A0A1H1RKR5"/>
<sequence>MTGRLRAFGAFWYDFVVGDDWRVAVAVVIALAVTAVVARSDVPAWWVMPVAVGIVLPWSLWRARRPGRRTERRSV</sequence>
<evidence type="ECO:0000313" key="2">
    <source>
        <dbReference type="EMBL" id="SDS36377.1"/>
    </source>
</evidence>
<feature type="transmembrane region" description="Helical" evidence="1">
    <location>
        <begin position="44"/>
        <end position="63"/>
    </location>
</feature>
<dbReference type="STRING" id="117157.SAMN04489717_2457"/>
<proteinExistence type="predicted"/>
<accession>A0A1H1RKR5</accession>
<keyword evidence="3" id="KW-1185">Reference proteome</keyword>
<keyword evidence="1" id="KW-1133">Transmembrane helix</keyword>
<reference evidence="2 3" key="1">
    <citation type="submission" date="2016-10" db="EMBL/GenBank/DDBJ databases">
        <authorList>
            <person name="de Groot N.N."/>
        </authorList>
    </citation>
    <scope>NUCLEOTIDE SEQUENCE [LARGE SCALE GENOMIC DNA]</scope>
    <source>
        <strain evidence="2 3">DSM 22024</strain>
    </source>
</reference>